<feature type="compositionally biased region" description="Basic residues" evidence="1">
    <location>
        <begin position="226"/>
        <end position="237"/>
    </location>
</feature>
<feature type="region of interest" description="Disordered" evidence="1">
    <location>
        <begin position="79"/>
        <end position="164"/>
    </location>
</feature>
<feature type="compositionally biased region" description="Basic and acidic residues" evidence="1">
    <location>
        <begin position="337"/>
        <end position="350"/>
    </location>
</feature>
<feature type="compositionally biased region" description="Polar residues" evidence="1">
    <location>
        <begin position="473"/>
        <end position="490"/>
    </location>
</feature>
<sequence>MTGIVPAVMPSSSDDGLIGAMPAGVPILQATAENFSEVLVEQATAPVEGANVIPSSFSLPFSVLLDASTSTENFNSNLNESAEDGYTSQTQLLPPDRAPTEPMEEHEFASDIMPRPIPMPMETEMDSMSVASSSAQILGKRKKVECDGSSRDDEDDLSPQLRRSSRLNKAACIVTDDETRVRKKRGGHGKKTHGTECLTSSKASDTSGLLTQCSEAESGKTSTAKRAVKKIKKRKRSKEPSIIERLHSLPATLDGLRTAPAAQIGSLSQMKNWVGALKEILLILTEKIEDFGDPSYLQRKNVELMAELAASRQETMQLRRDLSDLQQTVQDMKNTMRTRDADQVALKSDKATSLATPLPKRNNRSKERTKAPVNSGSSGNVISAGDVVMRPPLKKISTPIPAVEVDVTKGYKDMESSISKQILDLIAKRKEVREAIKQGGNPPSSLPSTSSTVDKTKKGIRIIENIQLIPPNKKNNNTLINPGPSTSRNDVSGEGTWETVSNKKKKKARQQKQNAPAAAPKPQRKDTAENRAVNKHSGNAALRKLRKEISLPQLEIESSMIKHSANGGVIIEIPGKDRVEKAEKLKSKISEVLKDTAVVTRPVVKGKLRIIGLDDTICREEVADNIAAIGGCTSADVKVGIIRMMSNRMYMVWAQCPLDAAIKAANGGKIKMGWTIAKIELLKNRPAQCYKCWGHGHVRDRCTSAIDRSKTCFR</sequence>
<name>A0A0J7KTN2_LASNI</name>
<keyword evidence="3" id="KW-1185">Reference proteome</keyword>
<dbReference type="AlphaFoldDB" id="A0A0J7KTN2"/>
<feature type="compositionally biased region" description="Low complexity" evidence="1">
    <location>
        <begin position="442"/>
        <end position="452"/>
    </location>
</feature>
<feature type="region of interest" description="Disordered" evidence="1">
    <location>
        <begin position="436"/>
        <end position="539"/>
    </location>
</feature>
<accession>A0A0J7KTN2</accession>
<feature type="compositionally biased region" description="Polar residues" evidence="1">
    <location>
        <begin position="372"/>
        <end position="381"/>
    </location>
</feature>
<dbReference type="Proteomes" id="UP000036403">
    <property type="component" value="Unassembled WGS sequence"/>
</dbReference>
<feature type="compositionally biased region" description="Polar residues" evidence="1">
    <location>
        <begin position="79"/>
        <end position="92"/>
    </location>
</feature>
<dbReference type="EMBL" id="LBMM01003302">
    <property type="protein sequence ID" value="KMQ93686.1"/>
    <property type="molecule type" value="Genomic_DNA"/>
</dbReference>
<protein>
    <recommendedName>
        <fullName evidence="4">Gag-pol polyprotein</fullName>
    </recommendedName>
</protein>
<feature type="compositionally biased region" description="Basic residues" evidence="1">
    <location>
        <begin position="181"/>
        <end position="192"/>
    </location>
</feature>
<evidence type="ECO:0000256" key="1">
    <source>
        <dbReference type="SAM" id="MobiDB-lite"/>
    </source>
</evidence>
<evidence type="ECO:0008006" key="4">
    <source>
        <dbReference type="Google" id="ProtNLM"/>
    </source>
</evidence>
<feature type="region of interest" description="Disordered" evidence="1">
    <location>
        <begin position="217"/>
        <end position="240"/>
    </location>
</feature>
<dbReference type="OrthoDB" id="7554612at2759"/>
<gene>
    <name evidence="2" type="ORF">RF55_6197</name>
</gene>
<dbReference type="PaxDb" id="67767-A0A0J7KTN2"/>
<organism evidence="2 3">
    <name type="scientific">Lasius niger</name>
    <name type="common">Black garden ant</name>
    <dbReference type="NCBI Taxonomy" id="67767"/>
    <lineage>
        <taxon>Eukaryota</taxon>
        <taxon>Metazoa</taxon>
        <taxon>Ecdysozoa</taxon>
        <taxon>Arthropoda</taxon>
        <taxon>Hexapoda</taxon>
        <taxon>Insecta</taxon>
        <taxon>Pterygota</taxon>
        <taxon>Neoptera</taxon>
        <taxon>Endopterygota</taxon>
        <taxon>Hymenoptera</taxon>
        <taxon>Apocrita</taxon>
        <taxon>Aculeata</taxon>
        <taxon>Formicoidea</taxon>
        <taxon>Formicidae</taxon>
        <taxon>Formicinae</taxon>
        <taxon>Lasius</taxon>
        <taxon>Lasius</taxon>
    </lineage>
</organism>
<comment type="caution">
    <text evidence="2">The sequence shown here is derived from an EMBL/GenBank/DDBJ whole genome shotgun (WGS) entry which is preliminary data.</text>
</comment>
<evidence type="ECO:0000313" key="3">
    <source>
        <dbReference type="Proteomes" id="UP000036403"/>
    </source>
</evidence>
<feature type="region of interest" description="Disordered" evidence="1">
    <location>
        <begin position="334"/>
        <end position="384"/>
    </location>
</feature>
<evidence type="ECO:0000313" key="2">
    <source>
        <dbReference type="EMBL" id="KMQ93686.1"/>
    </source>
</evidence>
<feature type="compositionally biased region" description="Low complexity" evidence="1">
    <location>
        <begin position="511"/>
        <end position="521"/>
    </location>
</feature>
<feature type="region of interest" description="Disordered" evidence="1">
    <location>
        <begin position="180"/>
        <end position="201"/>
    </location>
</feature>
<proteinExistence type="predicted"/>
<reference evidence="2 3" key="1">
    <citation type="submission" date="2015-04" db="EMBL/GenBank/DDBJ databases">
        <title>Lasius niger genome sequencing.</title>
        <authorList>
            <person name="Konorov E.A."/>
            <person name="Nikitin M.A."/>
            <person name="Kirill M.V."/>
            <person name="Chang P."/>
        </authorList>
    </citation>
    <scope>NUCLEOTIDE SEQUENCE [LARGE SCALE GENOMIC DNA]</scope>
    <source>
        <tissue evidence="2">Whole</tissue>
    </source>
</reference>